<evidence type="ECO:0000313" key="1">
    <source>
        <dbReference type="EMBL" id="GAF89503.1"/>
    </source>
</evidence>
<dbReference type="AlphaFoldDB" id="X0T7R0"/>
<comment type="caution">
    <text evidence="1">The sequence shown here is derived from an EMBL/GenBank/DDBJ whole genome shotgun (WGS) entry which is preliminary data.</text>
</comment>
<reference evidence="1" key="1">
    <citation type="journal article" date="2014" name="Front. Microbiol.">
        <title>High frequency of phylogenetically diverse reductive dehalogenase-homologous genes in deep subseafloor sedimentary metagenomes.</title>
        <authorList>
            <person name="Kawai M."/>
            <person name="Futagami T."/>
            <person name="Toyoda A."/>
            <person name="Takaki Y."/>
            <person name="Nishi S."/>
            <person name="Hori S."/>
            <person name="Arai W."/>
            <person name="Tsubouchi T."/>
            <person name="Morono Y."/>
            <person name="Uchiyama I."/>
            <person name="Ito T."/>
            <person name="Fujiyama A."/>
            <person name="Inagaki F."/>
            <person name="Takami H."/>
        </authorList>
    </citation>
    <scope>NUCLEOTIDE SEQUENCE</scope>
    <source>
        <strain evidence="1">Expedition CK06-06</strain>
    </source>
</reference>
<gene>
    <name evidence="1" type="ORF">S01H1_22516</name>
</gene>
<accession>X0T7R0</accession>
<dbReference type="EMBL" id="BARS01012723">
    <property type="protein sequence ID" value="GAF89503.1"/>
    <property type="molecule type" value="Genomic_DNA"/>
</dbReference>
<protein>
    <submittedName>
        <fullName evidence="1">Uncharacterized protein</fullName>
    </submittedName>
</protein>
<proteinExistence type="predicted"/>
<sequence length="139" mass="14502">FLAVPAMAVDEFDMGKETEVLLVIEPYVTFDVPSSVTVTVTGGASESVGTPVTAQYWTNVPITVEAKIEPITGSVGTWVCSMWALLPPGQTPWETTSTGMFTAGQGNGLGLNVKVSGVDNMASQTATKDATLTVTISKT</sequence>
<name>X0T7R0_9ZZZZ</name>
<feature type="non-terminal residue" evidence="1">
    <location>
        <position position="1"/>
    </location>
</feature>
<organism evidence="1">
    <name type="scientific">marine sediment metagenome</name>
    <dbReference type="NCBI Taxonomy" id="412755"/>
    <lineage>
        <taxon>unclassified sequences</taxon>
        <taxon>metagenomes</taxon>
        <taxon>ecological metagenomes</taxon>
    </lineage>
</organism>